<dbReference type="PANTHER" id="PTHR15993:SF6">
    <property type="entry name" value="HEMOGEN"/>
    <property type="match status" value="1"/>
</dbReference>
<feature type="compositionally biased region" description="Basic and acidic residues" evidence="1">
    <location>
        <begin position="413"/>
        <end position="428"/>
    </location>
</feature>
<feature type="region of interest" description="Disordered" evidence="1">
    <location>
        <begin position="331"/>
        <end position="479"/>
    </location>
</feature>
<dbReference type="GeneID" id="102512142"/>
<dbReference type="GO" id="GO:0045667">
    <property type="term" value="P:regulation of osteoblast differentiation"/>
    <property type="evidence" value="ECO:0007669"/>
    <property type="project" value="TreeGrafter"/>
</dbReference>
<dbReference type="CTD" id="55363"/>
<dbReference type="GO" id="GO:0030154">
    <property type="term" value="P:cell differentiation"/>
    <property type="evidence" value="ECO:0007669"/>
    <property type="project" value="InterPro"/>
</dbReference>
<dbReference type="InterPro" id="IPR033272">
    <property type="entry name" value="Hemogen"/>
</dbReference>
<feature type="region of interest" description="Disordered" evidence="1">
    <location>
        <begin position="103"/>
        <end position="175"/>
    </location>
</feature>
<accession>A0A8B7KBX7</accession>
<keyword evidence="2" id="KW-1185">Reference proteome</keyword>
<proteinExistence type="predicted"/>
<feature type="compositionally biased region" description="Basic and acidic residues" evidence="1">
    <location>
        <begin position="155"/>
        <end position="170"/>
    </location>
</feature>
<name>A0A8B7KBX7_CAMFR</name>
<protein>
    <submittedName>
        <fullName evidence="3">Hemogen isoform X1</fullName>
    </submittedName>
</protein>
<dbReference type="KEGG" id="cfr:102512142"/>
<sequence>MSDTYYVFVEWLTHHNHRHHQRLCDRGTHHLDGRTQGKSTEQPGGVSKGFLWKSDQIARRYCSKMDLEKDQSHLMIHQTPDPHQEEKHVPEVIGTWHLRNREQLRKRKAEAQEKQTSQWQFGEKKHKRQRTGKRSERGRKRQQNTEMKVEPPSQLEKEVTEKAPIEKEAEPPGSETEALLLGALPQRVVPEKHFSEIGQESIIHQENSSEFQETAVQTHPSEIHQDMAESEDLSPKMCQEIAVFQDHPSKMCRDVAEPEDLSPKMCQEAAAALSSKTSEDMAVLEGCSPEAYPKPDVPEGYTLEMYQKRAEPEEHKSEPGQGIAETGGFIPKIQQEIAVPKELSTKTYQETAEPEDSSHKTYKEIAMPKAPSHETIQETPGSEEYSPETYQETPGSEDPVPDIYQETPGPEDLSTKTCKDKDVPKECFPEPYEETGGPQDEDPKAHQEEAKDASTFPQEMKEKPKAEEPEIPVFPNVPQEIQPENDIYSYVLF</sequence>
<dbReference type="Proteomes" id="UP000694856">
    <property type="component" value="Chromosome 4"/>
</dbReference>
<dbReference type="PANTHER" id="PTHR15993">
    <property type="entry name" value="HEMOGEN"/>
    <property type="match status" value="1"/>
</dbReference>
<evidence type="ECO:0000256" key="1">
    <source>
        <dbReference type="SAM" id="MobiDB-lite"/>
    </source>
</evidence>
<feature type="compositionally biased region" description="Basic and acidic residues" evidence="1">
    <location>
        <begin position="441"/>
        <end position="452"/>
    </location>
</feature>
<evidence type="ECO:0000313" key="2">
    <source>
        <dbReference type="Proteomes" id="UP000694856"/>
    </source>
</evidence>
<dbReference type="OrthoDB" id="9950769at2759"/>
<gene>
    <name evidence="3" type="primary">HEMGN</name>
</gene>
<dbReference type="GO" id="GO:0005654">
    <property type="term" value="C:nucleoplasm"/>
    <property type="evidence" value="ECO:0007669"/>
    <property type="project" value="TreeGrafter"/>
</dbReference>
<dbReference type="AlphaFoldDB" id="A0A8B7KBX7"/>
<dbReference type="RefSeq" id="XP_014417350.1">
    <property type="nucleotide sequence ID" value="XM_014561864.2"/>
</dbReference>
<feature type="compositionally biased region" description="Basic residues" evidence="1">
    <location>
        <begin position="124"/>
        <end position="142"/>
    </location>
</feature>
<feature type="compositionally biased region" description="Basic and acidic residues" evidence="1">
    <location>
        <begin position="103"/>
        <end position="113"/>
    </location>
</feature>
<reference evidence="3" key="1">
    <citation type="submission" date="2025-08" db="UniProtKB">
        <authorList>
            <consortium name="RefSeq"/>
        </authorList>
    </citation>
    <scope>IDENTIFICATION</scope>
    <source>
        <tissue evidence="3">Ear skin</tissue>
    </source>
</reference>
<evidence type="ECO:0000313" key="3">
    <source>
        <dbReference type="RefSeq" id="XP_014417350.1"/>
    </source>
</evidence>
<organism evidence="2 3">
    <name type="scientific">Camelus ferus</name>
    <name type="common">Wild bactrian camel</name>
    <name type="synonym">Camelus bactrianus ferus</name>
    <dbReference type="NCBI Taxonomy" id="419612"/>
    <lineage>
        <taxon>Eukaryota</taxon>
        <taxon>Metazoa</taxon>
        <taxon>Chordata</taxon>
        <taxon>Craniata</taxon>
        <taxon>Vertebrata</taxon>
        <taxon>Euteleostomi</taxon>
        <taxon>Mammalia</taxon>
        <taxon>Eutheria</taxon>
        <taxon>Laurasiatheria</taxon>
        <taxon>Artiodactyla</taxon>
        <taxon>Tylopoda</taxon>
        <taxon>Camelidae</taxon>
        <taxon>Camelus</taxon>
    </lineage>
</organism>
<feature type="compositionally biased region" description="Basic and acidic residues" evidence="1">
    <location>
        <begin position="459"/>
        <end position="468"/>
    </location>
</feature>
<feature type="region of interest" description="Disordered" evidence="1">
    <location>
        <begin position="28"/>
        <end position="48"/>
    </location>
</feature>